<dbReference type="RefSeq" id="WP_096203967.1">
    <property type="nucleotide sequence ID" value="NZ_FZMP01000030.1"/>
</dbReference>
<protein>
    <submittedName>
        <fullName evidence="2">Uncharacterized protein</fullName>
    </submittedName>
</protein>
<evidence type="ECO:0000256" key="1">
    <source>
        <dbReference type="SAM" id="Phobius"/>
    </source>
</evidence>
<dbReference type="OrthoDB" id="146937at2157"/>
<feature type="transmembrane region" description="Helical" evidence="1">
    <location>
        <begin position="15"/>
        <end position="35"/>
    </location>
</feature>
<keyword evidence="1" id="KW-0812">Transmembrane</keyword>
<proteinExistence type="predicted"/>
<keyword evidence="1" id="KW-1133">Transmembrane helix</keyword>
<dbReference type="EMBL" id="FZMP01000030">
    <property type="protein sequence ID" value="SNQ59626.1"/>
    <property type="molecule type" value="Genomic_DNA"/>
</dbReference>
<sequence>MSGNQKIRELLKNPFIFGGTAGLLVVLFNISIASLAEGSFEKGYEVFLANGIFVYLIPLAVGVQMGLFSDLLPAVSFILATSSFLTGYKDTIIIIGLSVNLAGSAYIASVILRDRTIIAAGKSCCARGD</sequence>
<feature type="transmembrane region" description="Helical" evidence="1">
    <location>
        <begin position="47"/>
        <end position="72"/>
    </location>
</feature>
<feature type="transmembrane region" description="Helical" evidence="1">
    <location>
        <begin position="92"/>
        <end position="112"/>
    </location>
</feature>
<evidence type="ECO:0000313" key="3">
    <source>
        <dbReference type="Proteomes" id="UP000218615"/>
    </source>
</evidence>
<reference evidence="3" key="1">
    <citation type="submission" date="2017-06" db="EMBL/GenBank/DDBJ databases">
        <authorList>
            <person name="Cremers G."/>
        </authorList>
    </citation>
    <scope>NUCLEOTIDE SEQUENCE [LARGE SCALE GENOMIC DNA]</scope>
</reference>
<dbReference type="AlphaFoldDB" id="A0A284VK08"/>
<keyword evidence="3" id="KW-1185">Reference proteome</keyword>
<dbReference type="Proteomes" id="UP000218615">
    <property type="component" value="Unassembled WGS sequence"/>
</dbReference>
<name>A0A284VK08_9EURY</name>
<organism evidence="2 3">
    <name type="scientific">Candidatus Methanoperedens nitratireducens</name>
    <dbReference type="NCBI Taxonomy" id="1392998"/>
    <lineage>
        <taxon>Archaea</taxon>
        <taxon>Methanobacteriati</taxon>
        <taxon>Methanobacteriota</taxon>
        <taxon>Stenosarchaea group</taxon>
        <taxon>Methanomicrobia</taxon>
        <taxon>Methanosarcinales</taxon>
        <taxon>ANME-2 cluster</taxon>
        <taxon>Candidatus Methanoperedentaceae</taxon>
        <taxon>Candidatus Methanoperedens</taxon>
    </lineage>
</organism>
<accession>A0A284VK08</accession>
<evidence type="ECO:0000313" key="2">
    <source>
        <dbReference type="EMBL" id="SNQ59626.1"/>
    </source>
</evidence>
<gene>
    <name evidence="2" type="ORF">MNV_1250006</name>
</gene>
<keyword evidence="1" id="KW-0472">Membrane</keyword>